<reference evidence="5" key="1">
    <citation type="submission" date="2020-02" db="EMBL/GenBank/DDBJ databases">
        <authorList>
            <person name="Gao J."/>
            <person name="Sun J."/>
        </authorList>
    </citation>
    <scope>NUCLEOTIDE SEQUENCE</scope>
    <source>
        <strain evidence="5">602-2</strain>
    </source>
</reference>
<evidence type="ECO:0000313" key="5">
    <source>
        <dbReference type="EMBL" id="NGM49305.1"/>
    </source>
</evidence>
<dbReference type="SUPFAM" id="SSF46785">
    <property type="entry name" value="Winged helix' DNA-binding domain"/>
    <property type="match status" value="1"/>
</dbReference>
<evidence type="ECO:0000256" key="3">
    <source>
        <dbReference type="ARBA" id="ARBA00023163"/>
    </source>
</evidence>
<gene>
    <name evidence="5" type="ORF">G5B46_06775</name>
</gene>
<name>A0A6G4QVN3_9CAUL</name>
<evidence type="ECO:0000259" key="4">
    <source>
        <dbReference type="Pfam" id="PF12802"/>
    </source>
</evidence>
<protein>
    <submittedName>
        <fullName evidence="5">MarR family transcriptional regulator</fullName>
    </submittedName>
</protein>
<organism evidence="5">
    <name type="scientific">Caulobacter sp. 602-2</name>
    <dbReference type="NCBI Taxonomy" id="2710887"/>
    <lineage>
        <taxon>Bacteria</taxon>
        <taxon>Pseudomonadati</taxon>
        <taxon>Pseudomonadota</taxon>
        <taxon>Alphaproteobacteria</taxon>
        <taxon>Caulobacterales</taxon>
        <taxon>Caulobacteraceae</taxon>
        <taxon>Caulobacter</taxon>
    </lineage>
</organism>
<dbReference type="GO" id="GO:0003700">
    <property type="term" value="F:DNA-binding transcription factor activity"/>
    <property type="evidence" value="ECO:0007669"/>
    <property type="project" value="InterPro"/>
</dbReference>
<evidence type="ECO:0000256" key="2">
    <source>
        <dbReference type="ARBA" id="ARBA00023125"/>
    </source>
</evidence>
<dbReference type="PANTHER" id="PTHR33164">
    <property type="entry name" value="TRANSCRIPTIONAL REGULATOR, MARR FAMILY"/>
    <property type="match status" value="1"/>
</dbReference>
<sequence>MSSSSPTLGTLLRHLIELLDGEVEAAYEAADLSWRPRYTPVLRALMSQGPQTIKAIALKIGISHSAVSQTVTQMVKDELVELHPGKDARERIVTLTPKTEQMVPRLQRQWAAVNLAADTLDQELSAPLSGVVKEAIAALSEQSFGQRIQAAAKTQTAS</sequence>
<dbReference type="AlphaFoldDB" id="A0A6G4QVN3"/>
<dbReference type="PANTHER" id="PTHR33164:SF64">
    <property type="entry name" value="TRANSCRIPTIONAL REGULATOR SLYA"/>
    <property type="match status" value="1"/>
</dbReference>
<proteinExistence type="predicted"/>
<keyword evidence="2" id="KW-0238">DNA-binding</keyword>
<dbReference type="InterPro" id="IPR036388">
    <property type="entry name" value="WH-like_DNA-bd_sf"/>
</dbReference>
<feature type="domain" description="HTH marR-type" evidence="4">
    <location>
        <begin position="37"/>
        <end position="89"/>
    </location>
</feature>
<dbReference type="Pfam" id="PF12802">
    <property type="entry name" value="MarR_2"/>
    <property type="match status" value="1"/>
</dbReference>
<evidence type="ECO:0000256" key="1">
    <source>
        <dbReference type="ARBA" id="ARBA00023015"/>
    </source>
</evidence>
<comment type="caution">
    <text evidence="5">The sequence shown here is derived from an EMBL/GenBank/DDBJ whole genome shotgun (WGS) entry which is preliminary data.</text>
</comment>
<dbReference type="InterPro" id="IPR039422">
    <property type="entry name" value="MarR/SlyA-like"/>
</dbReference>
<accession>A0A6G4QVN3</accession>
<keyword evidence="1" id="KW-0805">Transcription regulation</keyword>
<dbReference type="InterPro" id="IPR036390">
    <property type="entry name" value="WH_DNA-bd_sf"/>
</dbReference>
<dbReference type="GO" id="GO:0006950">
    <property type="term" value="P:response to stress"/>
    <property type="evidence" value="ECO:0007669"/>
    <property type="project" value="TreeGrafter"/>
</dbReference>
<dbReference type="Gene3D" id="1.10.10.10">
    <property type="entry name" value="Winged helix-like DNA-binding domain superfamily/Winged helix DNA-binding domain"/>
    <property type="match status" value="1"/>
</dbReference>
<keyword evidence="3" id="KW-0804">Transcription</keyword>
<dbReference type="GO" id="GO:0003677">
    <property type="term" value="F:DNA binding"/>
    <property type="evidence" value="ECO:0007669"/>
    <property type="project" value="UniProtKB-KW"/>
</dbReference>
<dbReference type="EMBL" id="JAAKGT010000002">
    <property type="protein sequence ID" value="NGM49305.1"/>
    <property type="molecule type" value="Genomic_DNA"/>
</dbReference>
<dbReference type="InterPro" id="IPR000835">
    <property type="entry name" value="HTH_MarR-typ"/>
</dbReference>